<keyword evidence="1" id="KW-0472">Membrane</keyword>
<keyword evidence="1" id="KW-0812">Transmembrane</keyword>
<reference evidence="3" key="1">
    <citation type="submission" date="2025-08" db="UniProtKB">
        <authorList>
            <consortium name="RefSeq"/>
        </authorList>
    </citation>
    <scope>IDENTIFICATION</scope>
</reference>
<evidence type="ECO:0000256" key="1">
    <source>
        <dbReference type="SAM" id="Phobius"/>
    </source>
</evidence>
<sequence>MFLSRKEIVSLLLLLTAIISVLNASLFANILPLHVSYEQVGLQVVCVGTAYICLIYAFSTWLYHSNYSRTRLHMRIVLVAMIVLMVVFNGAACYWFLIEVSFTKLEESMQLFLLFSRFSVTSKSVSLAMSIICILLLIVIMVLLIVTIIQSIRRRKNKETNDNIELQQGRNYANAWDEH</sequence>
<evidence type="ECO:0000313" key="3">
    <source>
        <dbReference type="RefSeq" id="XP_016941848.3"/>
    </source>
</evidence>
<dbReference type="Proteomes" id="UP001652628">
    <property type="component" value="Chromosome 3"/>
</dbReference>
<keyword evidence="1" id="KW-1133">Transmembrane helix</keyword>
<accession>A0AB39ZRR6</accession>
<keyword evidence="2" id="KW-1185">Reference proteome</keyword>
<evidence type="ECO:0000313" key="2">
    <source>
        <dbReference type="Proteomes" id="UP001652628"/>
    </source>
</evidence>
<dbReference type="AlphaFoldDB" id="A0AB39ZRR6"/>
<dbReference type="GeneID" id="108018776"/>
<name>A0AB39ZRR6_DROSZ</name>
<protein>
    <submittedName>
        <fullName evidence="3">Uncharacterized protein isoform X1</fullName>
    </submittedName>
</protein>
<proteinExistence type="predicted"/>
<organism evidence="2 3">
    <name type="scientific">Drosophila suzukii</name>
    <name type="common">Spotted-wing drosophila fruit fly</name>
    <dbReference type="NCBI Taxonomy" id="28584"/>
    <lineage>
        <taxon>Eukaryota</taxon>
        <taxon>Metazoa</taxon>
        <taxon>Ecdysozoa</taxon>
        <taxon>Arthropoda</taxon>
        <taxon>Hexapoda</taxon>
        <taxon>Insecta</taxon>
        <taxon>Pterygota</taxon>
        <taxon>Neoptera</taxon>
        <taxon>Endopterygota</taxon>
        <taxon>Diptera</taxon>
        <taxon>Brachycera</taxon>
        <taxon>Muscomorpha</taxon>
        <taxon>Ephydroidea</taxon>
        <taxon>Drosophilidae</taxon>
        <taxon>Drosophila</taxon>
        <taxon>Sophophora</taxon>
    </lineage>
</organism>
<feature type="transmembrane region" description="Helical" evidence="1">
    <location>
        <begin position="127"/>
        <end position="149"/>
    </location>
</feature>
<feature type="transmembrane region" description="Helical" evidence="1">
    <location>
        <begin position="76"/>
        <end position="97"/>
    </location>
</feature>
<gene>
    <name evidence="3" type="primary">LOC108018776</name>
</gene>
<dbReference type="RefSeq" id="XP_016941848.3">
    <property type="nucleotide sequence ID" value="XM_017086359.4"/>
</dbReference>
<feature type="transmembrane region" description="Helical" evidence="1">
    <location>
        <begin position="40"/>
        <end position="64"/>
    </location>
</feature>